<dbReference type="InterPro" id="IPR027381">
    <property type="entry name" value="LytR/CpsA/Psr_C"/>
</dbReference>
<comment type="caution">
    <text evidence="3">The sequence shown here is derived from an EMBL/GenBank/DDBJ whole genome shotgun (WGS) entry which is preliminary data.</text>
</comment>
<protein>
    <submittedName>
        <fullName evidence="3">Transcriptional regulator-like protein</fullName>
    </submittedName>
</protein>
<organism evidence="3 4">
    <name type="scientific">Candidatus Roizmanbacteria bacterium GW2011_GWA2_37_7</name>
    <dbReference type="NCBI Taxonomy" id="1618481"/>
    <lineage>
        <taxon>Bacteria</taxon>
        <taxon>Candidatus Roizmaniibacteriota</taxon>
    </lineage>
</organism>
<reference evidence="3 4" key="1">
    <citation type="journal article" date="2015" name="Nature">
        <title>rRNA introns, odd ribosomes, and small enigmatic genomes across a large radiation of phyla.</title>
        <authorList>
            <person name="Brown C.T."/>
            <person name="Hug L.A."/>
            <person name="Thomas B.C."/>
            <person name="Sharon I."/>
            <person name="Castelle C.J."/>
            <person name="Singh A."/>
            <person name="Wilkins M.J."/>
            <person name="Williams K.H."/>
            <person name="Banfield J.F."/>
        </authorList>
    </citation>
    <scope>NUCLEOTIDE SEQUENCE [LARGE SCALE GENOMIC DNA]</scope>
</reference>
<feature type="transmembrane region" description="Helical" evidence="1">
    <location>
        <begin position="209"/>
        <end position="228"/>
    </location>
</feature>
<sequence>MLYAYYMRAVLYVDRTNLYYYGGNINTPLSIAPPQTVYSDMDVIDTEQLAFLMDNFVKTNKLQKCSVVIFFSSQSCFQKEFPKSMNPEEAEIQKNHFIDNVPFNKVLSMMYPQKKDVDTVVAVNRDLAYTLKDIMIKMRFTVEAIVPSFTLFGDQQTVFNINTAQEIVKHFSSLIKMSFPLEEQEKAISKEEQEEFKFQEEQPESKTRLFVIICAFAVLILILVYIVFSFRKTPKKNTQNTITPTAKLAQTIKPTNNPIPSPTEIHIPKQEIHIRILNGSGIPGQADVIRERLEAAGYTSIELGNAPTQESNTVSIVVKPETQLLHRQEIDLIIRSLGHATTIRESNEIDVDVLISTRKGSSQ</sequence>
<dbReference type="STRING" id="1618481.US54_C0062G0006"/>
<dbReference type="Gene3D" id="3.30.70.2390">
    <property type="match status" value="1"/>
</dbReference>
<keyword evidence="1" id="KW-1133">Transmembrane helix</keyword>
<dbReference type="Proteomes" id="UP000034471">
    <property type="component" value="Unassembled WGS sequence"/>
</dbReference>
<feature type="domain" description="LytR/CpsA/Psr regulator C-terminal" evidence="2">
    <location>
        <begin position="272"/>
        <end position="354"/>
    </location>
</feature>
<evidence type="ECO:0000313" key="3">
    <source>
        <dbReference type="EMBL" id="KKQ36611.1"/>
    </source>
</evidence>
<dbReference type="AlphaFoldDB" id="A0A0G0K7P6"/>
<keyword evidence="1" id="KW-0812">Transmembrane</keyword>
<accession>A0A0G0K7P6</accession>
<name>A0A0G0K7P6_9BACT</name>
<evidence type="ECO:0000256" key="1">
    <source>
        <dbReference type="SAM" id="Phobius"/>
    </source>
</evidence>
<evidence type="ECO:0000313" key="4">
    <source>
        <dbReference type="Proteomes" id="UP000034471"/>
    </source>
</evidence>
<proteinExistence type="predicted"/>
<dbReference type="EMBL" id="LBTJ01000062">
    <property type="protein sequence ID" value="KKQ36611.1"/>
    <property type="molecule type" value="Genomic_DNA"/>
</dbReference>
<evidence type="ECO:0000259" key="2">
    <source>
        <dbReference type="Pfam" id="PF13399"/>
    </source>
</evidence>
<dbReference type="Pfam" id="PF13399">
    <property type="entry name" value="LytR_C"/>
    <property type="match status" value="1"/>
</dbReference>
<gene>
    <name evidence="3" type="ORF">US54_C0062G0006</name>
</gene>
<keyword evidence="1" id="KW-0472">Membrane</keyword>